<gene>
    <name evidence="2" type="ORF">DM02DRAFT_495534</name>
</gene>
<keyword evidence="3" id="KW-1185">Reference proteome</keyword>
<dbReference type="EMBL" id="KZ805306">
    <property type="protein sequence ID" value="PVI06987.1"/>
    <property type="molecule type" value="Genomic_DNA"/>
</dbReference>
<dbReference type="CDD" id="cd09917">
    <property type="entry name" value="F-box_SF"/>
    <property type="match status" value="1"/>
</dbReference>
<feature type="domain" description="F-box" evidence="1">
    <location>
        <begin position="40"/>
        <end position="91"/>
    </location>
</feature>
<organism evidence="2 3">
    <name type="scientific">Periconia macrospinosa</name>
    <dbReference type="NCBI Taxonomy" id="97972"/>
    <lineage>
        <taxon>Eukaryota</taxon>
        <taxon>Fungi</taxon>
        <taxon>Dikarya</taxon>
        <taxon>Ascomycota</taxon>
        <taxon>Pezizomycotina</taxon>
        <taxon>Dothideomycetes</taxon>
        <taxon>Pleosporomycetidae</taxon>
        <taxon>Pleosporales</taxon>
        <taxon>Massarineae</taxon>
        <taxon>Periconiaceae</taxon>
        <taxon>Periconia</taxon>
    </lineage>
</organism>
<evidence type="ECO:0000259" key="1">
    <source>
        <dbReference type="PROSITE" id="PS50181"/>
    </source>
</evidence>
<feature type="non-terminal residue" evidence="2">
    <location>
        <position position="393"/>
    </location>
</feature>
<dbReference type="Proteomes" id="UP000244855">
    <property type="component" value="Unassembled WGS sequence"/>
</dbReference>
<dbReference type="OrthoDB" id="5396937at2759"/>
<dbReference type="Pfam" id="PF00646">
    <property type="entry name" value="F-box"/>
    <property type="match status" value="1"/>
</dbReference>
<evidence type="ECO:0000313" key="2">
    <source>
        <dbReference type="EMBL" id="PVI06987.1"/>
    </source>
</evidence>
<dbReference type="InterPro" id="IPR036047">
    <property type="entry name" value="F-box-like_dom_sf"/>
</dbReference>
<dbReference type="STRING" id="97972.A0A2V1E8X1"/>
<dbReference type="InterPro" id="IPR001810">
    <property type="entry name" value="F-box_dom"/>
</dbReference>
<dbReference type="SMART" id="SM00256">
    <property type="entry name" value="FBOX"/>
    <property type="match status" value="1"/>
</dbReference>
<dbReference type="AlphaFoldDB" id="A0A2V1E8X1"/>
<protein>
    <recommendedName>
        <fullName evidence="1">F-box domain-containing protein</fullName>
    </recommendedName>
</protein>
<reference evidence="2 3" key="1">
    <citation type="journal article" date="2018" name="Sci. Rep.">
        <title>Comparative genomics provides insights into the lifestyle and reveals functional heterogeneity of dark septate endophytic fungi.</title>
        <authorList>
            <person name="Knapp D.G."/>
            <person name="Nemeth J.B."/>
            <person name="Barry K."/>
            <person name="Hainaut M."/>
            <person name="Henrissat B."/>
            <person name="Johnson J."/>
            <person name="Kuo A."/>
            <person name="Lim J.H.P."/>
            <person name="Lipzen A."/>
            <person name="Nolan M."/>
            <person name="Ohm R.A."/>
            <person name="Tamas L."/>
            <person name="Grigoriev I.V."/>
            <person name="Spatafora J.W."/>
            <person name="Nagy L.G."/>
            <person name="Kovacs G.M."/>
        </authorList>
    </citation>
    <scope>NUCLEOTIDE SEQUENCE [LARGE SCALE GENOMIC DNA]</scope>
    <source>
        <strain evidence="2 3">DSE2036</strain>
    </source>
</reference>
<dbReference type="PROSITE" id="PS50181">
    <property type="entry name" value="FBOX"/>
    <property type="match status" value="1"/>
</dbReference>
<name>A0A2V1E8X1_9PLEO</name>
<dbReference type="SUPFAM" id="SSF81383">
    <property type="entry name" value="F-box domain"/>
    <property type="match status" value="1"/>
</dbReference>
<feature type="non-terminal residue" evidence="2">
    <location>
        <position position="1"/>
    </location>
</feature>
<accession>A0A2V1E8X1</accession>
<proteinExistence type="predicted"/>
<evidence type="ECO:0000313" key="3">
    <source>
        <dbReference type="Proteomes" id="UP000244855"/>
    </source>
</evidence>
<sequence>KKRQSIGRAAESFQSMLFASFRSVRKKGGGERLLGESPFLTALIKLPRELHIQILSSLCLADLLSLRLTSRALSDLVSSCGPALVRHWVRFKMGTLHTRLYPPPRPNEADLPYLFAMRRRHIASVRLTRELARFVLNDTLRHTNERQRQMWASVYEKMIPLVFGVGYFLEEHRRAILERDLGRIRPRSHIGYDICTAPASGSMTDTERRILRRLDPPLRLQFFYMYCFILQVLTRKLRPPTYAGSVEKVLRGWHGKPACAEDVAFVLVLGGVGQIAKLLACRSFSERRRLLHVFITRMSPHESASWRKHWRDVGVTSPALLDDIPCSTIRITQLDQIWEPLVQQGMSAERSEFTAKEKQRFAEVMASRGFLNEVMGYDILRGRPAVGDEEDEE</sequence>